<keyword evidence="3" id="KW-1185">Reference proteome</keyword>
<dbReference type="AlphaFoldDB" id="A0A9N7VYQ4"/>
<feature type="compositionally biased region" description="Low complexity" evidence="1">
    <location>
        <begin position="35"/>
        <end position="44"/>
    </location>
</feature>
<reference evidence="2" key="1">
    <citation type="submission" date="2020-03" db="EMBL/GenBank/DDBJ databases">
        <authorList>
            <person name="Weist P."/>
        </authorList>
    </citation>
    <scope>NUCLEOTIDE SEQUENCE</scope>
</reference>
<feature type="region of interest" description="Disordered" evidence="1">
    <location>
        <begin position="147"/>
        <end position="177"/>
    </location>
</feature>
<sequence>MHALIPGAPGRWKLESGELGDTDLSCPRVTSAAHSPPSDLLSPLRLGARSATGPGLLRSVRHRCSPSILLRLGWISTSGEVPGESAQRGPEGKFLHQAHWTVRGGLSAQCRPARKSQSVPKVSGIPNGNGACRSFQSSLGPQMNLQLQTSSGESAPSAGFSPERHSEQRLLTGSIPTVPSALTGARC</sequence>
<feature type="region of interest" description="Disordered" evidence="1">
    <location>
        <begin position="1"/>
        <end position="46"/>
    </location>
</feature>
<gene>
    <name evidence="2" type="ORF">PLEPLA_LOCUS45471</name>
</gene>
<organism evidence="2 3">
    <name type="scientific">Pleuronectes platessa</name>
    <name type="common">European plaice</name>
    <dbReference type="NCBI Taxonomy" id="8262"/>
    <lineage>
        <taxon>Eukaryota</taxon>
        <taxon>Metazoa</taxon>
        <taxon>Chordata</taxon>
        <taxon>Craniata</taxon>
        <taxon>Vertebrata</taxon>
        <taxon>Euteleostomi</taxon>
        <taxon>Actinopterygii</taxon>
        <taxon>Neopterygii</taxon>
        <taxon>Teleostei</taxon>
        <taxon>Neoteleostei</taxon>
        <taxon>Acanthomorphata</taxon>
        <taxon>Carangaria</taxon>
        <taxon>Pleuronectiformes</taxon>
        <taxon>Pleuronectoidei</taxon>
        <taxon>Pleuronectidae</taxon>
        <taxon>Pleuronectes</taxon>
    </lineage>
</organism>
<accession>A0A9N7VYQ4</accession>
<evidence type="ECO:0000313" key="2">
    <source>
        <dbReference type="EMBL" id="CAB1457647.1"/>
    </source>
</evidence>
<dbReference type="Proteomes" id="UP001153269">
    <property type="component" value="Unassembled WGS sequence"/>
</dbReference>
<evidence type="ECO:0000256" key="1">
    <source>
        <dbReference type="SAM" id="MobiDB-lite"/>
    </source>
</evidence>
<comment type="caution">
    <text evidence="2">The sequence shown here is derived from an EMBL/GenBank/DDBJ whole genome shotgun (WGS) entry which is preliminary data.</text>
</comment>
<evidence type="ECO:0000313" key="3">
    <source>
        <dbReference type="Proteomes" id="UP001153269"/>
    </source>
</evidence>
<protein>
    <submittedName>
        <fullName evidence="2">Uncharacterized protein</fullName>
    </submittedName>
</protein>
<dbReference type="EMBL" id="CADEAL010004351">
    <property type="protein sequence ID" value="CAB1457647.1"/>
    <property type="molecule type" value="Genomic_DNA"/>
</dbReference>
<name>A0A9N7VYQ4_PLEPL</name>
<proteinExistence type="predicted"/>